<dbReference type="Proteomes" id="UP000427373">
    <property type="component" value="Chromosome"/>
</dbReference>
<dbReference type="KEGG" id="soh:D1869_01110"/>
<gene>
    <name evidence="10" type="ORF">D1869_01110</name>
</gene>
<dbReference type="EMBL" id="CP045484">
    <property type="protein sequence ID" value="QGR15940.1"/>
    <property type="molecule type" value="Genomic_DNA"/>
</dbReference>
<keyword evidence="11" id="KW-1185">Reference proteome</keyword>
<keyword evidence="6 7" id="KW-0949">S-adenosyl-L-methionine</keyword>
<feature type="binding site" evidence="7">
    <location>
        <position position="17"/>
    </location>
    <ligand>
        <name>S-adenosyl-L-methionine</name>
        <dbReference type="ChEBI" id="CHEBI:59789"/>
    </ligand>
</feature>
<dbReference type="GO" id="GO:0106388">
    <property type="term" value="F:rRNA small subunit aminocarboxypropyltransferase activity"/>
    <property type="evidence" value="ECO:0007669"/>
    <property type="project" value="UniProtKB-EC"/>
</dbReference>
<dbReference type="InterPro" id="IPR007177">
    <property type="entry name" value="Tsr3_C"/>
</dbReference>
<evidence type="ECO:0000256" key="2">
    <source>
        <dbReference type="ARBA" id="ARBA00022490"/>
    </source>
</evidence>
<dbReference type="OrthoDB" id="7441at2157"/>
<evidence type="ECO:0000259" key="9">
    <source>
        <dbReference type="Pfam" id="PF04068"/>
    </source>
</evidence>
<feature type="binding site" evidence="7">
    <location>
        <position position="103"/>
    </location>
    <ligand>
        <name>S-adenosyl-L-methionine</name>
        <dbReference type="ChEBI" id="CHEBI:59789"/>
    </ligand>
</feature>
<organism evidence="10 11">
    <name type="scientific">Sulfurisphaera ohwakuensis</name>
    <dbReference type="NCBI Taxonomy" id="69656"/>
    <lineage>
        <taxon>Archaea</taxon>
        <taxon>Thermoproteota</taxon>
        <taxon>Thermoprotei</taxon>
        <taxon>Sulfolobales</taxon>
        <taxon>Sulfolobaceae</taxon>
        <taxon>Sulfurisphaera</taxon>
    </lineage>
</organism>
<dbReference type="HAMAP" id="MF_01116">
    <property type="entry name" value="TSR3"/>
    <property type="match status" value="1"/>
</dbReference>
<evidence type="ECO:0000259" key="8">
    <source>
        <dbReference type="Pfam" id="PF04034"/>
    </source>
</evidence>
<dbReference type="EC" id="2.5.1.157" evidence="7"/>
<dbReference type="GeneID" id="42799803"/>
<dbReference type="Pfam" id="PF04034">
    <property type="entry name" value="Ribo_biogen_C"/>
    <property type="match status" value="1"/>
</dbReference>
<dbReference type="PANTHER" id="PTHR20426">
    <property type="entry name" value="RIBOSOME BIOGENESIS PROTEIN TSR3 HOMOLOG"/>
    <property type="match status" value="1"/>
</dbReference>
<comment type="function">
    <text evidence="7">Aminocarboxypropyltransferase that catalyzes the aminocarboxypropyl transfer on pseudouridine corresponding to position 914 in M.jannaschii 16S rRNA. It constitutes the last step in biosynthesis of the hypermodified N1-methyl-N3-(3-amino-3-carboxypropyl) pseudouridine (m1acp3-Psi).</text>
</comment>
<feature type="domain" description="16S/18S rRNA aminocarboxypropyltransferase Tsr3 C-terminal" evidence="8">
    <location>
        <begin position="36"/>
        <end position="159"/>
    </location>
</feature>
<evidence type="ECO:0000256" key="5">
    <source>
        <dbReference type="ARBA" id="ARBA00022679"/>
    </source>
</evidence>
<dbReference type="InterPro" id="IPR022968">
    <property type="entry name" value="Tsr3-like"/>
</dbReference>
<comment type="catalytic activity">
    <reaction evidence="7">
        <text>an N(1)-methylpseudouridine in rRNA + S-adenosyl-L-methionine = N(1)-methyl-N(3)-[(3S)-3-amino-3-carboxypropyl]pseudouridine in rRNA + S-methyl-5'-thioadenosine + H(+)</text>
        <dbReference type="Rhea" id="RHEA:63296"/>
        <dbReference type="Rhea" id="RHEA-COMP:11634"/>
        <dbReference type="Rhea" id="RHEA-COMP:16310"/>
        <dbReference type="ChEBI" id="CHEBI:15378"/>
        <dbReference type="ChEBI" id="CHEBI:17509"/>
        <dbReference type="ChEBI" id="CHEBI:59789"/>
        <dbReference type="ChEBI" id="CHEBI:74890"/>
        <dbReference type="ChEBI" id="CHEBI:146234"/>
        <dbReference type="EC" id="2.5.1.157"/>
    </reaction>
</comment>
<name>A0A650CDN0_SULOH</name>
<proteinExistence type="inferred from homology"/>
<evidence type="ECO:0000256" key="4">
    <source>
        <dbReference type="ARBA" id="ARBA00022552"/>
    </source>
</evidence>
<keyword evidence="4 7" id="KW-0698">rRNA processing</keyword>
<dbReference type="PANTHER" id="PTHR20426:SF0">
    <property type="entry name" value="18S RRNA AMINOCARBOXYPROPYLTRANSFERASE"/>
    <property type="match status" value="1"/>
</dbReference>
<comment type="subcellular location">
    <subcellularLocation>
        <location evidence="7">Cytoplasm</location>
    </subcellularLocation>
</comment>
<evidence type="ECO:0000256" key="1">
    <source>
        <dbReference type="ARBA" id="ARBA00014114"/>
    </source>
</evidence>
<feature type="binding site" evidence="7">
    <location>
        <position position="84"/>
    </location>
    <ligand>
        <name>S-adenosyl-L-methionine</name>
        <dbReference type="ChEBI" id="CHEBI:59789"/>
    </ligand>
</feature>
<dbReference type="GO" id="GO:0000455">
    <property type="term" value="P:enzyme-directed rRNA pseudouridine synthesis"/>
    <property type="evidence" value="ECO:0007669"/>
    <property type="project" value="UniProtKB-UniRule"/>
</dbReference>
<keyword evidence="3 7" id="KW-0690">Ribosome biogenesis</keyword>
<protein>
    <recommendedName>
        <fullName evidence="1 7">16S rRNA aminocarboxypropyltransferase</fullName>
        <ecNumber evidence="7">2.5.1.157</ecNumber>
    </recommendedName>
</protein>
<accession>A0A650CDN0</accession>
<evidence type="ECO:0000313" key="10">
    <source>
        <dbReference type="EMBL" id="QGR15940.1"/>
    </source>
</evidence>
<evidence type="ECO:0000313" key="11">
    <source>
        <dbReference type="Proteomes" id="UP000427373"/>
    </source>
</evidence>
<feature type="domain" description="RNase L inhibitor RLI-like possible metal-binding" evidence="9">
    <location>
        <begin position="1"/>
        <end position="34"/>
    </location>
</feature>
<evidence type="ECO:0000256" key="6">
    <source>
        <dbReference type="ARBA" id="ARBA00022691"/>
    </source>
</evidence>
<dbReference type="InterPro" id="IPR007209">
    <property type="entry name" value="RNaseL-inhib-like_metal-bd_dom"/>
</dbReference>
<sequence length="167" mass="19258">MKVYIIDYHRDDPKKCTGKKLIKLNFAELTRYGKGIILDPYSKRILSIFDKDIALKTGITIVDTSWNSTSKIEFEKIKGEHRRLPILFAGNPTNYGIAYKLSSIEAVIASLYILNEVEEAIKIANIIKWGHTFLELNKELLESYRNKSENEILEIEREVIEKIIGEP</sequence>
<dbReference type="RefSeq" id="WP_156013567.1">
    <property type="nucleotide sequence ID" value="NZ_CP045484.1"/>
</dbReference>
<dbReference type="GO" id="GO:1904047">
    <property type="term" value="F:S-adenosyl-L-methionine binding"/>
    <property type="evidence" value="ECO:0007669"/>
    <property type="project" value="UniProtKB-UniRule"/>
</dbReference>
<feature type="binding site" evidence="7">
    <location>
        <position position="99"/>
    </location>
    <ligand>
        <name>S-adenosyl-L-methionine</name>
        <dbReference type="ChEBI" id="CHEBI:59789"/>
    </ligand>
</feature>
<dbReference type="NCBIfam" id="NF002621">
    <property type="entry name" value="PRK02287.1"/>
    <property type="match status" value="1"/>
</dbReference>
<dbReference type="AlphaFoldDB" id="A0A650CDN0"/>
<keyword evidence="5 7" id="KW-0808">Transferase</keyword>
<comment type="similarity">
    <text evidence="7">Belongs to the TDD superfamily. TSR3 family.</text>
</comment>
<reference evidence="10 11" key="1">
    <citation type="submission" date="2019-10" db="EMBL/GenBank/DDBJ databases">
        <title>Genome Sequences from Six Type Strain Members of the Archaeal Family Sulfolobaceae: Acidianus ambivalens, Acidianus infernus, Metallosphaera prunae, Stygiolobus azoricus, Sulfolobus metallicus, and Sulfurisphaera ohwakuensis.</title>
        <authorList>
            <person name="Counts J.A."/>
            <person name="Kelly R.M."/>
        </authorList>
    </citation>
    <scope>NUCLEOTIDE SEQUENCE [LARGE SCALE GENOMIC DNA]</scope>
    <source>
        <strain evidence="10 11">TA-1</strain>
    </source>
</reference>
<feature type="binding site" evidence="7">
    <location>
        <position position="62"/>
    </location>
    <ligand>
        <name>S-adenosyl-L-methionine</name>
        <dbReference type="ChEBI" id="CHEBI:59789"/>
    </ligand>
</feature>
<dbReference type="GO" id="GO:0005737">
    <property type="term" value="C:cytoplasm"/>
    <property type="evidence" value="ECO:0007669"/>
    <property type="project" value="UniProtKB-SubCell"/>
</dbReference>
<keyword evidence="2 7" id="KW-0963">Cytoplasm</keyword>
<dbReference type="Pfam" id="PF04068">
    <property type="entry name" value="Fer4_RLI"/>
    <property type="match status" value="1"/>
</dbReference>
<evidence type="ECO:0000256" key="3">
    <source>
        <dbReference type="ARBA" id="ARBA00022517"/>
    </source>
</evidence>
<evidence type="ECO:0000256" key="7">
    <source>
        <dbReference type="HAMAP-Rule" id="MF_01116"/>
    </source>
</evidence>